<keyword evidence="2" id="KW-0145">Chemotaxis</keyword>
<dbReference type="RefSeq" id="XP_010888352.2">
    <property type="nucleotide sequence ID" value="XM_010890050.4"/>
</dbReference>
<name>A0AAY5L6F7_ESOLU</name>
<dbReference type="PANTHER" id="PTHR12015">
    <property type="entry name" value="SMALL INDUCIBLE CYTOKINE A"/>
    <property type="match status" value="1"/>
</dbReference>
<protein>
    <submittedName>
        <fullName evidence="10">Chemokine (C-C motif) ligand 20b</fullName>
    </submittedName>
</protein>
<dbReference type="GO" id="GO:0008009">
    <property type="term" value="F:chemokine activity"/>
    <property type="evidence" value="ECO:0007669"/>
    <property type="project" value="InterPro"/>
</dbReference>
<evidence type="ECO:0000256" key="4">
    <source>
        <dbReference type="ARBA" id="ARBA00022525"/>
    </source>
</evidence>
<sequence>MLSGKVCILAGALSFLLIATFIPGTQAADCCLKYTRRPVGCKRLKDYTLQDITSSCDLNAVIFHTRRLKKFICADPTQAWTQSVLKCLKKRINKTSRQKKKTSGRPG</sequence>
<feature type="chain" id="PRO_5044310850" evidence="8">
    <location>
        <begin position="28"/>
        <end position="107"/>
    </location>
</feature>
<evidence type="ECO:0000313" key="10">
    <source>
        <dbReference type="Ensembl" id="ENSELUP00000096626.1"/>
    </source>
</evidence>
<keyword evidence="4" id="KW-0964">Secreted</keyword>
<dbReference type="InterPro" id="IPR001811">
    <property type="entry name" value="Chemokine_IL8-like_dom"/>
</dbReference>
<dbReference type="InterPro" id="IPR039809">
    <property type="entry name" value="Chemokine_b/g/d"/>
</dbReference>
<keyword evidence="11" id="KW-1185">Reference proteome</keyword>
<dbReference type="Ensembl" id="ENSELUT00000097280.1">
    <property type="protein sequence ID" value="ENSELUP00000096626.1"/>
    <property type="gene ID" value="ENSELUG00000036187.1"/>
</dbReference>
<feature type="signal peptide" evidence="8">
    <location>
        <begin position="1"/>
        <end position="27"/>
    </location>
</feature>
<dbReference type="Pfam" id="PF00048">
    <property type="entry name" value="IL8"/>
    <property type="match status" value="1"/>
</dbReference>
<dbReference type="KEGG" id="els:105021979"/>
<dbReference type="FunFam" id="2.40.50.40:FF:000012">
    <property type="entry name" value="C-C motif chemokine"/>
    <property type="match status" value="1"/>
</dbReference>
<reference evidence="10" key="3">
    <citation type="submission" date="2025-09" db="UniProtKB">
        <authorList>
            <consortium name="Ensembl"/>
        </authorList>
    </citation>
    <scope>IDENTIFICATION</scope>
</reference>
<feature type="domain" description="Chemokine interleukin-8-like" evidence="9">
    <location>
        <begin position="27"/>
        <end position="88"/>
    </location>
</feature>
<dbReference type="Proteomes" id="UP000265140">
    <property type="component" value="Chromosome 21"/>
</dbReference>
<evidence type="ECO:0000256" key="1">
    <source>
        <dbReference type="ARBA" id="ARBA00004613"/>
    </source>
</evidence>
<evidence type="ECO:0000256" key="7">
    <source>
        <dbReference type="ARBA" id="ARBA00023198"/>
    </source>
</evidence>
<dbReference type="PANTHER" id="PTHR12015:SF108">
    <property type="entry name" value="C-C MOTIF CHEMOKINE 20"/>
    <property type="match status" value="1"/>
</dbReference>
<proteinExistence type="predicted"/>
<evidence type="ECO:0000256" key="2">
    <source>
        <dbReference type="ARBA" id="ARBA00022500"/>
    </source>
</evidence>
<evidence type="ECO:0000259" key="9">
    <source>
        <dbReference type="SMART" id="SM00199"/>
    </source>
</evidence>
<reference evidence="10" key="2">
    <citation type="submission" date="2025-08" db="UniProtKB">
        <authorList>
            <consortium name="Ensembl"/>
        </authorList>
    </citation>
    <scope>IDENTIFICATION</scope>
</reference>
<dbReference type="GeneTree" id="ENSGT01140000282650"/>
<dbReference type="CTD" id="563152"/>
<evidence type="ECO:0000256" key="3">
    <source>
        <dbReference type="ARBA" id="ARBA00022514"/>
    </source>
</evidence>
<keyword evidence="3" id="KW-0202">Cytokine</keyword>
<dbReference type="InterPro" id="IPR036048">
    <property type="entry name" value="Interleukin_8-like_sf"/>
</dbReference>
<dbReference type="GeneID" id="105021979"/>
<keyword evidence="5 8" id="KW-0732">Signal</keyword>
<organism evidence="10 11">
    <name type="scientific">Esox lucius</name>
    <name type="common">Northern pike</name>
    <dbReference type="NCBI Taxonomy" id="8010"/>
    <lineage>
        <taxon>Eukaryota</taxon>
        <taxon>Metazoa</taxon>
        <taxon>Chordata</taxon>
        <taxon>Craniata</taxon>
        <taxon>Vertebrata</taxon>
        <taxon>Euteleostomi</taxon>
        <taxon>Actinopterygii</taxon>
        <taxon>Neopterygii</taxon>
        <taxon>Teleostei</taxon>
        <taxon>Protacanthopterygii</taxon>
        <taxon>Esociformes</taxon>
        <taxon>Esocidae</taxon>
        <taxon>Esox</taxon>
    </lineage>
</organism>
<reference evidence="10 11" key="1">
    <citation type="submission" date="2020-02" db="EMBL/GenBank/DDBJ databases">
        <title>Esox lucius (northern pike) genome, fEsoLuc1, primary haplotype.</title>
        <authorList>
            <person name="Myers G."/>
            <person name="Karagic N."/>
            <person name="Meyer A."/>
            <person name="Pippel M."/>
            <person name="Reichard M."/>
            <person name="Winkler S."/>
            <person name="Tracey A."/>
            <person name="Sims Y."/>
            <person name="Howe K."/>
            <person name="Rhie A."/>
            <person name="Formenti G."/>
            <person name="Durbin R."/>
            <person name="Fedrigo O."/>
            <person name="Jarvis E.D."/>
        </authorList>
    </citation>
    <scope>NUCLEOTIDE SEQUENCE [LARGE SCALE GENOMIC DNA]</scope>
</reference>
<keyword evidence="7" id="KW-0395">Inflammatory response</keyword>
<evidence type="ECO:0000256" key="5">
    <source>
        <dbReference type="ARBA" id="ARBA00022729"/>
    </source>
</evidence>
<dbReference type="AlphaFoldDB" id="A0AAY5L6F7"/>
<keyword evidence="6" id="KW-1015">Disulfide bond</keyword>
<evidence type="ECO:0000313" key="11">
    <source>
        <dbReference type="Proteomes" id="UP000265140"/>
    </source>
</evidence>
<dbReference type="Gene3D" id="2.40.50.40">
    <property type="match status" value="1"/>
</dbReference>
<dbReference type="SMART" id="SM00199">
    <property type="entry name" value="SCY"/>
    <property type="match status" value="1"/>
</dbReference>
<dbReference type="GO" id="GO:0006955">
    <property type="term" value="P:immune response"/>
    <property type="evidence" value="ECO:0007669"/>
    <property type="project" value="InterPro"/>
</dbReference>
<dbReference type="GO" id="GO:0005615">
    <property type="term" value="C:extracellular space"/>
    <property type="evidence" value="ECO:0007669"/>
    <property type="project" value="UniProtKB-KW"/>
</dbReference>
<accession>A0AAY5L6F7</accession>
<evidence type="ECO:0000256" key="8">
    <source>
        <dbReference type="SAM" id="SignalP"/>
    </source>
</evidence>
<dbReference type="SUPFAM" id="SSF54117">
    <property type="entry name" value="Interleukin 8-like chemokines"/>
    <property type="match status" value="1"/>
</dbReference>
<evidence type="ECO:0000256" key="6">
    <source>
        <dbReference type="ARBA" id="ARBA00023157"/>
    </source>
</evidence>
<dbReference type="GO" id="GO:0006954">
    <property type="term" value="P:inflammatory response"/>
    <property type="evidence" value="ECO:0007669"/>
    <property type="project" value="UniProtKB-KW"/>
</dbReference>
<comment type="subcellular location">
    <subcellularLocation>
        <location evidence="1">Secreted</location>
    </subcellularLocation>
</comment>